<dbReference type="PANTHER" id="PTHR48228">
    <property type="entry name" value="SUCCINYL-COA--D-CITRAMALATE COA-TRANSFERASE"/>
    <property type="match status" value="1"/>
</dbReference>
<gene>
    <name evidence="2" type="ORF">DWB85_14405</name>
</gene>
<accession>A0A3L7DVD8</accession>
<dbReference type="OrthoDB" id="4909260at2"/>
<dbReference type="PROSITE" id="PS51257">
    <property type="entry name" value="PROKAR_LIPOPROTEIN"/>
    <property type="match status" value="1"/>
</dbReference>
<comment type="caution">
    <text evidence="2">The sequence shown here is derived from an EMBL/GenBank/DDBJ whole genome shotgun (WGS) entry which is preliminary data.</text>
</comment>
<dbReference type="Gene3D" id="3.40.50.10540">
    <property type="entry name" value="Crotonobetainyl-coa:carnitine coa-transferase, domain 1"/>
    <property type="match status" value="1"/>
</dbReference>
<dbReference type="SUPFAM" id="SSF89796">
    <property type="entry name" value="CoA-transferase family III (CaiB/BaiF)"/>
    <property type="match status" value="2"/>
</dbReference>
<name>A0A3L7DVD8_9GAMM</name>
<evidence type="ECO:0000256" key="1">
    <source>
        <dbReference type="SAM" id="MobiDB-lite"/>
    </source>
</evidence>
<keyword evidence="3" id="KW-1185">Reference proteome</keyword>
<keyword evidence="2" id="KW-0808">Transferase</keyword>
<dbReference type="Pfam" id="PF02515">
    <property type="entry name" value="CoA_transf_3"/>
    <property type="match status" value="1"/>
</dbReference>
<dbReference type="InterPro" id="IPR023606">
    <property type="entry name" value="CoA-Trfase_III_dom_1_sf"/>
</dbReference>
<dbReference type="PANTHER" id="PTHR48228:SF5">
    <property type="entry name" value="ALPHA-METHYLACYL-COA RACEMASE"/>
    <property type="match status" value="1"/>
</dbReference>
<dbReference type="InterPro" id="IPR003673">
    <property type="entry name" value="CoA-Trfase_fam_III"/>
</dbReference>
<proteinExistence type="predicted"/>
<sequence>MAARHGGADTGLRRCAAHSAAVHWLAGIACGSSMAPHTKTLAAGDLPLAGRDIALNPGVKAGDYAAALLRSLGADTPAPSPLGALEIAGDWAASGLIPLTGSPDAPMQGPAAIPSAAHGALAALKLLAGGNDLQGLDGASLLSERAAFPGLSRQGRVSANGSCHLLRARDGWLALNLARDDDWALLPAWLEAALDLPCWQQLAERVAQRDISRLLERGRTLGLPVACARPENRRADSWFSLASRGPGGAGGRSGPLVVDLSSLWAGPLCTHLLGLAGARVIKVESAGRLDGARGGDTDFYNLLNANKESVVLDLASTQGRQQLACLLARADIVVEGSRPRALRQLGIEAEQLVRSVPGLTWISITGYGRGEPEANWVAFGDDAAVAAGVAIATADPPVFCGDALADPLTGIHAAVAAQAFWQSGAGGLLDLSLRGVTAYSLNYHPGVPRGKVLASSGGWRLLLQGESFPLIPPQRRRPASSAAPPGSDTQRVLTEFAIPC</sequence>
<dbReference type="InterPro" id="IPR050509">
    <property type="entry name" value="CoA-transferase_III"/>
</dbReference>
<dbReference type="GO" id="GO:0016740">
    <property type="term" value="F:transferase activity"/>
    <property type="evidence" value="ECO:0007669"/>
    <property type="project" value="UniProtKB-KW"/>
</dbReference>
<protein>
    <submittedName>
        <fullName evidence="2">CoA transferase</fullName>
    </submittedName>
</protein>
<dbReference type="EMBL" id="QRAN01000016">
    <property type="protein sequence ID" value="RLQ21086.1"/>
    <property type="molecule type" value="Genomic_DNA"/>
</dbReference>
<reference evidence="2 3" key="1">
    <citation type="submission" date="2018-07" db="EMBL/GenBank/DDBJ databases">
        <title>Halioglobus sp. genome submission.</title>
        <authorList>
            <person name="Ye M.-Q."/>
            <person name="Du Z.-J."/>
        </authorList>
    </citation>
    <scope>NUCLEOTIDE SEQUENCE [LARGE SCALE GENOMIC DNA]</scope>
    <source>
        <strain evidence="2 3">U0301</strain>
    </source>
</reference>
<dbReference type="Proteomes" id="UP000265509">
    <property type="component" value="Unassembled WGS sequence"/>
</dbReference>
<feature type="region of interest" description="Disordered" evidence="1">
    <location>
        <begin position="470"/>
        <end position="489"/>
    </location>
</feature>
<organism evidence="2 3">
    <name type="scientific">Seongchinamella sediminis</name>
    <dbReference type="NCBI Taxonomy" id="2283635"/>
    <lineage>
        <taxon>Bacteria</taxon>
        <taxon>Pseudomonadati</taxon>
        <taxon>Pseudomonadota</taxon>
        <taxon>Gammaproteobacteria</taxon>
        <taxon>Cellvibrionales</taxon>
        <taxon>Halieaceae</taxon>
        <taxon>Seongchinamella</taxon>
    </lineage>
</organism>
<evidence type="ECO:0000313" key="3">
    <source>
        <dbReference type="Proteomes" id="UP000265509"/>
    </source>
</evidence>
<evidence type="ECO:0000313" key="2">
    <source>
        <dbReference type="EMBL" id="RLQ21086.1"/>
    </source>
</evidence>
<dbReference type="AlphaFoldDB" id="A0A3L7DVD8"/>